<gene>
    <name evidence="2" type="ORF">ESZ26_00195</name>
    <name evidence="3" type="ORF">ESZ27_09435</name>
</gene>
<dbReference type="SUPFAM" id="SSF110296">
    <property type="entry name" value="Oligoxyloglucan reducing end-specific cellobiohydrolase"/>
    <property type="match status" value="1"/>
</dbReference>
<name>A0A5C6QED1_9GAMM</name>
<dbReference type="PANTHER" id="PTHR47199">
    <property type="entry name" value="PHOTOSYSTEM II STABILITY/ASSEMBLY FACTOR HCF136, CHLOROPLASTIC"/>
    <property type="match status" value="1"/>
</dbReference>
<dbReference type="Proteomes" id="UP000321917">
    <property type="component" value="Unassembled WGS sequence"/>
</dbReference>
<reference evidence="3 5" key="1">
    <citation type="submission" date="2019-07" db="EMBL/GenBank/DDBJ databases">
        <title>Genomes of sea-ice associated Colwellia species.</title>
        <authorList>
            <person name="Bowman J.P."/>
        </authorList>
    </citation>
    <scope>NUCLEOTIDE SEQUENCE [LARGE SCALE GENOMIC DNA]</scope>
    <source>
        <strain evidence="2 4">ACAM 607</strain>
        <strain evidence="3 5">IC036</strain>
    </source>
</reference>
<sequence>MIIIMSSTLLILAKVKVSTRLISAIKYLSVATVFYSAIANSTIVDLPSWQHTALPGSPSLRGSAVIDNSLWVSGSNNTVFVSQDGGKTWLDKSVDSSIKTGFRDIALFDKHTAIVMGVGSGEQSVLYKTIDGGDSWQLLYQNQDKDGFFDSIAFWDNNNGLLMGDPVDGFYVIKKTSDGGKTWRRIEQTNIPTFVEKEAAFAASGNTLIVGEQGKAWLTTGGFSASVYSSIDFGETWQRDTVPLFSKTQTAGGYGLALNAHQQIFVVGGDYEQRPASYPNMATFTDNQWQSVNAGQYGLRSAMSCQGDICLATGKTSSDISFNAGKTWQVLANPQGKKDDKGFYTLASDKMMFLAAGADGKVGIYSFRQK</sequence>
<evidence type="ECO:0000259" key="1">
    <source>
        <dbReference type="Pfam" id="PF25852"/>
    </source>
</evidence>
<dbReference type="Pfam" id="PF25852">
    <property type="entry name" value="DUF6242_C"/>
    <property type="match status" value="1"/>
</dbReference>
<dbReference type="InterPro" id="IPR015943">
    <property type="entry name" value="WD40/YVTN_repeat-like_dom_sf"/>
</dbReference>
<feature type="domain" description="DUF6242" evidence="1">
    <location>
        <begin position="46"/>
        <end position="270"/>
    </location>
</feature>
<evidence type="ECO:0000313" key="5">
    <source>
        <dbReference type="Proteomes" id="UP000321917"/>
    </source>
</evidence>
<dbReference type="EMBL" id="VOLQ01000015">
    <property type="protein sequence ID" value="TWX67090.1"/>
    <property type="molecule type" value="Genomic_DNA"/>
</dbReference>
<protein>
    <submittedName>
        <fullName evidence="3">Oxidoreductase</fullName>
    </submittedName>
</protein>
<dbReference type="EMBL" id="VOLR01000001">
    <property type="protein sequence ID" value="TWX62776.1"/>
    <property type="molecule type" value="Genomic_DNA"/>
</dbReference>
<proteinExistence type="predicted"/>
<dbReference type="InterPro" id="IPR058667">
    <property type="entry name" value="DUF6242_C"/>
</dbReference>
<dbReference type="GO" id="GO:0015979">
    <property type="term" value="P:photosynthesis"/>
    <property type="evidence" value="ECO:0007669"/>
    <property type="project" value="UniProtKB-KW"/>
</dbReference>
<dbReference type="Proteomes" id="UP000321525">
    <property type="component" value="Unassembled WGS sequence"/>
</dbReference>
<evidence type="ECO:0000313" key="3">
    <source>
        <dbReference type="EMBL" id="TWX67090.1"/>
    </source>
</evidence>
<dbReference type="PANTHER" id="PTHR47199:SF2">
    <property type="entry name" value="PHOTOSYSTEM II STABILITY_ASSEMBLY FACTOR HCF136, CHLOROPLASTIC"/>
    <property type="match status" value="1"/>
</dbReference>
<dbReference type="OrthoDB" id="9813892at2"/>
<dbReference type="GO" id="GO:0009523">
    <property type="term" value="C:photosystem II"/>
    <property type="evidence" value="ECO:0007669"/>
    <property type="project" value="UniProtKB-KW"/>
</dbReference>
<evidence type="ECO:0000313" key="2">
    <source>
        <dbReference type="EMBL" id="TWX62776.1"/>
    </source>
</evidence>
<dbReference type="Gene3D" id="2.130.10.10">
    <property type="entry name" value="YVTN repeat-like/Quinoprotein amine dehydrogenase"/>
    <property type="match status" value="2"/>
</dbReference>
<keyword evidence="4" id="KW-1185">Reference proteome</keyword>
<comment type="caution">
    <text evidence="3">The sequence shown here is derived from an EMBL/GenBank/DDBJ whole genome shotgun (WGS) entry which is preliminary data.</text>
</comment>
<evidence type="ECO:0000313" key="4">
    <source>
        <dbReference type="Proteomes" id="UP000321525"/>
    </source>
</evidence>
<dbReference type="AlphaFoldDB" id="A0A5C6QED1"/>
<accession>A0A5C6QED1</accession>
<organism evidence="3 5">
    <name type="scientific">Colwellia hornerae</name>
    <dbReference type="NCBI Taxonomy" id="89402"/>
    <lineage>
        <taxon>Bacteria</taxon>
        <taxon>Pseudomonadati</taxon>
        <taxon>Pseudomonadota</taxon>
        <taxon>Gammaproteobacteria</taxon>
        <taxon>Alteromonadales</taxon>
        <taxon>Colwelliaceae</taxon>
        <taxon>Colwellia</taxon>
    </lineage>
</organism>